<evidence type="ECO:0000313" key="2">
    <source>
        <dbReference type="EMBL" id="CAA9514212.1"/>
    </source>
</evidence>
<dbReference type="AlphaFoldDB" id="A0A6J4T664"/>
<reference evidence="2" key="1">
    <citation type="submission" date="2020-02" db="EMBL/GenBank/DDBJ databases">
        <authorList>
            <person name="Meier V. D."/>
        </authorList>
    </citation>
    <scope>NUCLEOTIDE SEQUENCE</scope>
    <source>
        <strain evidence="2">AVDCRST_MAG53</strain>
    </source>
</reference>
<name>A0A6J4T664_9ACTN</name>
<dbReference type="EMBL" id="CADCVR010000089">
    <property type="protein sequence ID" value="CAA9514212.1"/>
    <property type="molecule type" value="Genomic_DNA"/>
</dbReference>
<organism evidence="2">
    <name type="scientific">uncultured Solirubrobacteraceae bacterium</name>
    <dbReference type="NCBI Taxonomy" id="1162706"/>
    <lineage>
        <taxon>Bacteria</taxon>
        <taxon>Bacillati</taxon>
        <taxon>Actinomycetota</taxon>
        <taxon>Thermoleophilia</taxon>
        <taxon>Solirubrobacterales</taxon>
        <taxon>Solirubrobacteraceae</taxon>
        <taxon>environmental samples</taxon>
    </lineage>
</organism>
<feature type="chain" id="PRO_5038622768" evidence="1">
    <location>
        <begin position="23"/>
        <end position="116"/>
    </location>
</feature>
<evidence type="ECO:0000256" key="1">
    <source>
        <dbReference type="SAM" id="SignalP"/>
    </source>
</evidence>
<protein>
    <submittedName>
        <fullName evidence="2">Uncharacterized protein</fullName>
    </submittedName>
</protein>
<accession>A0A6J4T664</accession>
<gene>
    <name evidence="2" type="ORF">AVDCRST_MAG53-2962</name>
</gene>
<feature type="signal peptide" evidence="1">
    <location>
        <begin position="1"/>
        <end position="22"/>
    </location>
</feature>
<proteinExistence type="predicted"/>
<keyword evidence="1" id="KW-0732">Signal</keyword>
<sequence length="116" mass="12561">MRRLLAAVIVATCVATALPSTAAAARMRSCGVISEYRVAADAQTTTCGLSRSAMRDFLRRASSGTPRSIVGRSPKTGRRYRLTRASVRRTQTTFTSLYTGRAGQAVLRVRISSSIY</sequence>